<proteinExistence type="predicted"/>
<sequence length="87" mass="9924">MGSSQIRNDSIIDDEVRAEKTKERPLSLQSSVVAFELLPPRIFNHAAHNVKNSTGHGHQNSSHSEYRLKMGLIMKMFVWGNEDPIFF</sequence>
<reference evidence="2 3" key="1">
    <citation type="submission" date="2021-06" db="EMBL/GenBank/DDBJ databases">
        <title>Caerostris extrusa draft genome.</title>
        <authorList>
            <person name="Kono N."/>
            <person name="Arakawa K."/>
        </authorList>
    </citation>
    <scope>NUCLEOTIDE SEQUENCE [LARGE SCALE GENOMIC DNA]</scope>
</reference>
<dbReference type="Proteomes" id="UP001054945">
    <property type="component" value="Unassembled WGS sequence"/>
</dbReference>
<evidence type="ECO:0000256" key="1">
    <source>
        <dbReference type="SAM" id="MobiDB-lite"/>
    </source>
</evidence>
<dbReference type="AlphaFoldDB" id="A0AAV4XWT1"/>
<feature type="compositionally biased region" description="Basic and acidic residues" evidence="1">
    <location>
        <begin position="14"/>
        <end position="23"/>
    </location>
</feature>
<evidence type="ECO:0000313" key="3">
    <source>
        <dbReference type="Proteomes" id="UP001054945"/>
    </source>
</evidence>
<name>A0AAV4XWT1_CAEEX</name>
<feature type="region of interest" description="Disordered" evidence="1">
    <location>
        <begin position="1"/>
        <end position="23"/>
    </location>
</feature>
<organism evidence="2 3">
    <name type="scientific">Caerostris extrusa</name>
    <name type="common">Bark spider</name>
    <name type="synonym">Caerostris bankana</name>
    <dbReference type="NCBI Taxonomy" id="172846"/>
    <lineage>
        <taxon>Eukaryota</taxon>
        <taxon>Metazoa</taxon>
        <taxon>Ecdysozoa</taxon>
        <taxon>Arthropoda</taxon>
        <taxon>Chelicerata</taxon>
        <taxon>Arachnida</taxon>
        <taxon>Araneae</taxon>
        <taxon>Araneomorphae</taxon>
        <taxon>Entelegynae</taxon>
        <taxon>Araneoidea</taxon>
        <taxon>Araneidae</taxon>
        <taxon>Caerostris</taxon>
    </lineage>
</organism>
<keyword evidence="3" id="KW-1185">Reference proteome</keyword>
<dbReference type="EMBL" id="BPLR01018321">
    <property type="protein sequence ID" value="GIY98645.1"/>
    <property type="molecule type" value="Genomic_DNA"/>
</dbReference>
<gene>
    <name evidence="2" type="ORF">CEXT_233271</name>
</gene>
<protein>
    <submittedName>
        <fullName evidence="2">Uncharacterized protein</fullName>
    </submittedName>
</protein>
<comment type="caution">
    <text evidence="2">The sequence shown here is derived from an EMBL/GenBank/DDBJ whole genome shotgun (WGS) entry which is preliminary data.</text>
</comment>
<evidence type="ECO:0000313" key="2">
    <source>
        <dbReference type="EMBL" id="GIY98645.1"/>
    </source>
</evidence>
<accession>A0AAV4XWT1</accession>